<dbReference type="STRING" id="573413.Spirs_3514"/>
<dbReference type="GO" id="GO:0003677">
    <property type="term" value="F:DNA binding"/>
    <property type="evidence" value="ECO:0007669"/>
    <property type="project" value="UniProtKB-KW"/>
</dbReference>
<dbReference type="PANTHER" id="PTHR35790:SF4">
    <property type="entry name" value="HTH-TYPE TRANSCRIPTIONAL REGULATOR PCHR"/>
    <property type="match status" value="1"/>
</dbReference>
<dbReference type="GO" id="GO:0003700">
    <property type="term" value="F:DNA-binding transcription factor activity"/>
    <property type="evidence" value="ECO:0007669"/>
    <property type="project" value="InterPro"/>
</dbReference>
<dbReference type="KEGG" id="ssm:Spirs_3514"/>
<protein>
    <submittedName>
        <fullName evidence="6">Transcriptional regulator, MarR family</fullName>
    </submittedName>
</protein>
<keyword evidence="1" id="KW-0805">Transcription regulation</keyword>
<name>E1R797_SEDSS</name>
<dbReference type="Proteomes" id="UP000002318">
    <property type="component" value="Chromosome"/>
</dbReference>
<dbReference type="InterPro" id="IPR000835">
    <property type="entry name" value="HTH_MarR-typ"/>
</dbReference>
<reference evidence="6 7" key="1">
    <citation type="journal article" date="2010" name="Stand. Genomic Sci.">
        <title>Complete genome sequence of Spirochaeta smaragdinae type strain (SEBR 4228).</title>
        <authorList>
            <person name="Mavromatis K."/>
            <person name="Yasawong M."/>
            <person name="Chertkov O."/>
            <person name="Lapidus A."/>
            <person name="Lucas S."/>
            <person name="Nolan M."/>
            <person name="Del Rio T.G."/>
            <person name="Tice H."/>
            <person name="Cheng J.F."/>
            <person name="Pitluck S."/>
            <person name="Liolios K."/>
            <person name="Ivanova N."/>
            <person name="Tapia R."/>
            <person name="Han C."/>
            <person name="Bruce D."/>
            <person name="Goodwin L."/>
            <person name="Pati A."/>
            <person name="Chen A."/>
            <person name="Palaniappan K."/>
            <person name="Land M."/>
            <person name="Hauser L."/>
            <person name="Chang Y.J."/>
            <person name="Jeffries C.D."/>
            <person name="Detter J.C."/>
            <person name="Rohde M."/>
            <person name="Brambilla E."/>
            <person name="Spring S."/>
            <person name="Goker M."/>
            <person name="Sikorski J."/>
            <person name="Woyke T."/>
            <person name="Bristow J."/>
            <person name="Eisen J.A."/>
            <person name="Markowitz V."/>
            <person name="Hugenholtz P."/>
            <person name="Klenk H.P."/>
            <person name="Kyrpides N.C."/>
        </authorList>
    </citation>
    <scope>NUCLEOTIDE SEQUENCE [LARGE SCALE GENOMIC DNA]</scope>
    <source>
        <strain evidence="7">DSM 11293 / JCM 15392 / SEBR 4228</strain>
    </source>
</reference>
<keyword evidence="7" id="KW-1185">Reference proteome</keyword>
<dbReference type="InterPro" id="IPR052067">
    <property type="entry name" value="Metal_resp_HTH_trans_reg"/>
</dbReference>
<evidence type="ECO:0000259" key="5">
    <source>
        <dbReference type="PROSITE" id="PS50995"/>
    </source>
</evidence>
<proteinExistence type="predicted"/>
<dbReference type="AlphaFoldDB" id="E1R797"/>
<dbReference type="InterPro" id="IPR036388">
    <property type="entry name" value="WH-like_DNA-bd_sf"/>
</dbReference>
<evidence type="ECO:0000256" key="2">
    <source>
        <dbReference type="ARBA" id="ARBA00023125"/>
    </source>
</evidence>
<sequence length="154" mass="17727">MEESSRIMRQAAKIQSRINSNDKKPRPFGTSQLLHQSEIHFIDAIEQGEGINASRLSQKLGITNGAVTQIADKLVKKKLIRKYKKESNKKEVYLKLTEEGEIAFDNHRIFHKELHDKIVEYLDGLNKEQTEAIRGLMDVIEHYLPDLSKEGQQT</sequence>
<evidence type="ECO:0000256" key="3">
    <source>
        <dbReference type="ARBA" id="ARBA00023163"/>
    </source>
</evidence>
<evidence type="ECO:0000313" key="6">
    <source>
        <dbReference type="EMBL" id="ADK82602.1"/>
    </source>
</evidence>
<dbReference type="HOGENOM" id="CLU_083287_11_0_12"/>
<dbReference type="EMBL" id="CP002116">
    <property type="protein sequence ID" value="ADK82602.1"/>
    <property type="molecule type" value="Genomic_DNA"/>
</dbReference>
<dbReference type="Pfam" id="PF01047">
    <property type="entry name" value="MarR"/>
    <property type="match status" value="1"/>
</dbReference>
<dbReference type="SMART" id="SM00347">
    <property type="entry name" value="HTH_MARR"/>
    <property type="match status" value="1"/>
</dbReference>
<dbReference type="PROSITE" id="PS50995">
    <property type="entry name" value="HTH_MARR_2"/>
    <property type="match status" value="1"/>
</dbReference>
<evidence type="ECO:0000256" key="1">
    <source>
        <dbReference type="ARBA" id="ARBA00023015"/>
    </source>
</evidence>
<dbReference type="Gene3D" id="1.10.10.10">
    <property type="entry name" value="Winged helix-like DNA-binding domain superfamily/Winged helix DNA-binding domain"/>
    <property type="match status" value="1"/>
</dbReference>
<evidence type="ECO:0000313" key="7">
    <source>
        <dbReference type="Proteomes" id="UP000002318"/>
    </source>
</evidence>
<dbReference type="RefSeq" id="WP_013256061.1">
    <property type="nucleotide sequence ID" value="NC_014364.1"/>
</dbReference>
<dbReference type="InterPro" id="IPR036390">
    <property type="entry name" value="WH_DNA-bd_sf"/>
</dbReference>
<gene>
    <name evidence="6" type="ordered locus">Spirs_3514</name>
</gene>
<dbReference type="PRINTS" id="PR00598">
    <property type="entry name" value="HTHMARR"/>
</dbReference>
<feature type="domain" description="HTH marR-type" evidence="5">
    <location>
        <begin position="1"/>
        <end position="142"/>
    </location>
</feature>
<dbReference type="eggNOG" id="COG1846">
    <property type="taxonomic scope" value="Bacteria"/>
</dbReference>
<accession>E1R797</accession>
<dbReference type="SUPFAM" id="SSF46785">
    <property type="entry name" value="Winged helix' DNA-binding domain"/>
    <property type="match status" value="1"/>
</dbReference>
<organism evidence="6 7">
    <name type="scientific">Sediminispirochaeta smaragdinae (strain DSM 11293 / JCM 15392 / SEBR 4228)</name>
    <name type="common">Spirochaeta smaragdinae</name>
    <dbReference type="NCBI Taxonomy" id="573413"/>
    <lineage>
        <taxon>Bacteria</taxon>
        <taxon>Pseudomonadati</taxon>
        <taxon>Spirochaetota</taxon>
        <taxon>Spirochaetia</taxon>
        <taxon>Spirochaetales</taxon>
        <taxon>Spirochaetaceae</taxon>
        <taxon>Sediminispirochaeta</taxon>
    </lineage>
</organism>
<keyword evidence="2" id="KW-0238">DNA-binding</keyword>
<dbReference type="PANTHER" id="PTHR35790">
    <property type="entry name" value="HTH-TYPE TRANSCRIPTIONAL REGULATOR PCHR"/>
    <property type="match status" value="1"/>
</dbReference>
<evidence type="ECO:0000256" key="4">
    <source>
        <dbReference type="SAM" id="MobiDB-lite"/>
    </source>
</evidence>
<keyword evidence="3" id="KW-0804">Transcription</keyword>
<feature type="region of interest" description="Disordered" evidence="4">
    <location>
        <begin position="1"/>
        <end position="28"/>
    </location>
</feature>
<dbReference type="OrthoDB" id="362708at2"/>